<reference evidence="1 2" key="1">
    <citation type="journal article" date="2018" name="Front. Microbiol.">
        <title>Prospects for Fungal Bioremediation of Acidic Radioactive Waste Sites: Characterization and Genome Sequence of Rhodotorula taiwanensis MD1149.</title>
        <authorList>
            <person name="Tkavc R."/>
            <person name="Matrosova V.Y."/>
            <person name="Grichenko O.E."/>
            <person name="Gostincar C."/>
            <person name="Volpe R.P."/>
            <person name="Klimenkova P."/>
            <person name="Gaidamakova E.K."/>
            <person name="Zhou C.E."/>
            <person name="Stewart B.J."/>
            <person name="Lyman M.G."/>
            <person name="Malfatti S.A."/>
            <person name="Rubinfeld B."/>
            <person name="Courtot M."/>
            <person name="Singh J."/>
            <person name="Dalgard C.L."/>
            <person name="Hamilton T."/>
            <person name="Frey K.G."/>
            <person name="Gunde-Cimerman N."/>
            <person name="Dugan L."/>
            <person name="Daly M.J."/>
        </authorList>
    </citation>
    <scope>NUCLEOTIDE SEQUENCE [LARGE SCALE GENOMIC DNA]</scope>
    <source>
        <strain evidence="1 2">MD1149</strain>
    </source>
</reference>
<comment type="caution">
    <text evidence="1">The sequence shown here is derived from an EMBL/GenBank/DDBJ whole genome shotgun (WGS) entry which is preliminary data.</text>
</comment>
<name>A0A2S5B1I1_9BASI</name>
<dbReference type="Proteomes" id="UP000237144">
    <property type="component" value="Unassembled WGS sequence"/>
</dbReference>
<sequence>MPDATPQWQRDLDDKGYAVVKGVLSPERARYYTEQALRWASEFGFDEKDRSTWTGDNLPVNINGLVNDYGVSHERWVWEARLEPSVIEPFGQLWRTDDLLVSFDAINFSLPIGPHARRDIEPSAPWPHIDQQPDPVDRPPLQHELTQGLLAMTSSGPQDGGLVVLRGSHKLLPRFFEETGGVKADQSWGGLNYYTFTDEDVKWFSRQPGVEEVKVETEPGDLILWDSRTVHWNRAPTAEQIRVVVYVCYAPRSMASEGVLAARRRCWDEKLATTHWPAPFLVIPREEYGPPKRGEEVDPMDRIRPKEEPVVTERLLKLVGF</sequence>
<dbReference type="OrthoDB" id="445007at2759"/>
<dbReference type="AlphaFoldDB" id="A0A2S5B1I1"/>
<organism evidence="1 2">
    <name type="scientific">Rhodotorula taiwanensis</name>
    <dbReference type="NCBI Taxonomy" id="741276"/>
    <lineage>
        <taxon>Eukaryota</taxon>
        <taxon>Fungi</taxon>
        <taxon>Dikarya</taxon>
        <taxon>Basidiomycota</taxon>
        <taxon>Pucciniomycotina</taxon>
        <taxon>Microbotryomycetes</taxon>
        <taxon>Sporidiobolales</taxon>
        <taxon>Sporidiobolaceae</taxon>
        <taxon>Rhodotorula</taxon>
    </lineage>
</organism>
<proteinExistence type="predicted"/>
<evidence type="ECO:0008006" key="3">
    <source>
        <dbReference type="Google" id="ProtNLM"/>
    </source>
</evidence>
<dbReference type="InterPro" id="IPR008775">
    <property type="entry name" value="Phytyl_CoA_dOase-like"/>
</dbReference>
<keyword evidence="2" id="KW-1185">Reference proteome</keyword>
<accession>A0A2S5B1I1</accession>
<dbReference type="EMBL" id="PJQD01000112">
    <property type="protein sequence ID" value="POY70637.1"/>
    <property type="molecule type" value="Genomic_DNA"/>
</dbReference>
<evidence type="ECO:0000313" key="2">
    <source>
        <dbReference type="Proteomes" id="UP000237144"/>
    </source>
</evidence>
<dbReference type="SUPFAM" id="SSF51197">
    <property type="entry name" value="Clavaminate synthase-like"/>
    <property type="match status" value="1"/>
</dbReference>
<gene>
    <name evidence="1" type="ORF">BMF94_6343</name>
</gene>
<dbReference type="PANTHER" id="PTHR31630:SF6">
    <property type="entry name" value="PHYTANOYL-COA DIOXYGENASE-RELATED"/>
    <property type="match status" value="1"/>
</dbReference>
<dbReference type="Gene3D" id="2.60.120.620">
    <property type="entry name" value="q2cbj1_9rhob like domain"/>
    <property type="match status" value="1"/>
</dbReference>
<dbReference type="Pfam" id="PF05721">
    <property type="entry name" value="PhyH"/>
    <property type="match status" value="1"/>
</dbReference>
<evidence type="ECO:0000313" key="1">
    <source>
        <dbReference type="EMBL" id="POY70637.1"/>
    </source>
</evidence>
<dbReference type="PANTHER" id="PTHR31630">
    <property type="entry name" value="PHYTANOYL-COA DIOXYGENASE-RELATED-RELATED"/>
    <property type="match status" value="1"/>
</dbReference>
<protein>
    <recommendedName>
        <fullName evidence="3">Phytanoyl-CoA dioxygenase</fullName>
    </recommendedName>
</protein>